<reference evidence="3" key="1">
    <citation type="journal article" date="2023" name="G3 (Bethesda)">
        <title>Whole genome assembly and annotation of the endangered Caribbean coral Acropora cervicornis.</title>
        <authorList>
            <person name="Selwyn J.D."/>
            <person name="Vollmer S.V."/>
        </authorList>
    </citation>
    <scope>NUCLEOTIDE SEQUENCE</scope>
    <source>
        <strain evidence="3">K2</strain>
    </source>
</reference>
<sequence>MRTRFVTVLLSWTIHVAFATENATDNGVCNSCELSDRATRHKLYNWLVLGIVLLLLVLLLILVGFLCYRLWPRDNLVLGRAAFRCELEHERQRVLVDTSSSQTSRGEKEL</sequence>
<keyword evidence="1" id="KW-0812">Transmembrane</keyword>
<dbReference type="EMBL" id="JARQWQ010000019">
    <property type="protein sequence ID" value="KAK2565506.1"/>
    <property type="molecule type" value="Genomic_DNA"/>
</dbReference>
<evidence type="ECO:0000313" key="4">
    <source>
        <dbReference type="Proteomes" id="UP001249851"/>
    </source>
</evidence>
<keyword evidence="2" id="KW-0732">Signal</keyword>
<protein>
    <submittedName>
        <fullName evidence="3">Uncharacterized protein</fullName>
    </submittedName>
</protein>
<accession>A0AAD9QQY7</accession>
<dbReference type="Proteomes" id="UP001249851">
    <property type="component" value="Unassembled WGS sequence"/>
</dbReference>
<comment type="caution">
    <text evidence="3">The sequence shown here is derived from an EMBL/GenBank/DDBJ whole genome shotgun (WGS) entry which is preliminary data.</text>
</comment>
<name>A0AAD9QQY7_ACRCE</name>
<gene>
    <name evidence="3" type="ORF">P5673_010589</name>
</gene>
<dbReference type="AlphaFoldDB" id="A0AAD9QQY7"/>
<keyword evidence="1" id="KW-1133">Transmembrane helix</keyword>
<evidence type="ECO:0000256" key="1">
    <source>
        <dbReference type="SAM" id="Phobius"/>
    </source>
</evidence>
<keyword evidence="4" id="KW-1185">Reference proteome</keyword>
<feature type="transmembrane region" description="Helical" evidence="1">
    <location>
        <begin position="43"/>
        <end position="68"/>
    </location>
</feature>
<keyword evidence="1" id="KW-0472">Membrane</keyword>
<feature type="signal peptide" evidence="2">
    <location>
        <begin position="1"/>
        <end position="19"/>
    </location>
</feature>
<feature type="chain" id="PRO_5042222709" evidence="2">
    <location>
        <begin position="20"/>
        <end position="110"/>
    </location>
</feature>
<organism evidence="3 4">
    <name type="scientific">Acropora cervicornis</name>
    <name type="common">Staghorn coral</name>
    <dbReference type="NCBI Taxonomy" id="6130"/>
    <lineage>
        <taxon>Eukaryota</taxon>
        <taxon>Metazoa</taxon>
        <taxon>Cnidaria</taxon>
        <taxon>Anthozoa</taxon>
        <taxon>Hexacorallia</taxon>
        <taxon>Scleractinia</taxon>
        <taxon>Astrocoeniina</taxon>
        <taxon>Acroporidae</taxon>
        <taxon>Acropora</taxon>
    </lineage>
</organism>
<evidence type="ECO:0000313" key="3">
    <source>
        <dbReference type="EMBL" id="KAK2565506.1"/>
    </source>
</evidence>
<proteinExistence type="predicted"/>
<reference evidence="3" key="2">
    <citation type="journal article" date="2023" name="Science">
        <title>Genomic signatures of disease resistance in endangered staghorn corals.</title>
        <authorList>
            <person name="Vollmer S.V."/>
            <person name="Selwyn J.D."/>
            <person name="Despard B.A."/>
            <person name="Roesel C.L."/>
        </authorList>
    </citation>
    <scope>NUCLEOTIDE SEQUENCE</scope>
    <source>
        <strain evidence="3">K2</strain>
    </source>
</reference>
<evidence type="ECO:0000256" key="2">
    <source>
        <dbReference type="SAM" id="SignalP"/>
    </source>
</evidence>